<proteinExistence type="predicted"/>
<feature type="compositionally biased region" description="Polar residues" evidence="1">
    <location>
        <begin position="31"/>
        <end position="47"/>
    </location>
</feature>
<name>A0A9Q1IZN7_SYNKA</name>
<dbReference type="EMBL" id="JAINUF010000005">
    <property type="protein sequence ID" value="KAJ8360436.1"/>
    <property type="molecule type" value="Genomic_DNA"/>
</dbReference>
<evidence type="ECO:0000313" key="3">
    <source>
        <dbReference type="Proteomes" id="UP001152622"/>
    </source>
</evidence>
<organism evidence="2 3">
    <name type="scientific">Synaphobranchus kaupii</name>
    <name type="common">Kaup's arrowtooth eel</name>
    <dbReference type="NCBI Taxonomy" id="118154"/>
    <lineage>
        <taxon>Eukaryota</taxon>
        <taxon>Metazoa</taxon>
        <taxon>Chordata</taxon>
        <taxon>Craniata</taxon>
        <taxon>Vertebrata</taxon>
        <taxon>Euteleostomi</taxon>
        <taxon>Actinopterygii</taxon>
        <taxon>Neopterygii</taxon>
        <taxon>Teleostei</taxon>
        <taxon>Anguilliformes</taxon>
        <taxon>Synaphobranchidae</taxon>
        <taxon>Synaphobranchus</taxon>
    </lineage>
</organism>
<reference evidence="2" key="1">
    <citation type="journal article" date="2023" name="Science">
        <title>Genome structures resolve the early diversification of teleost fishes.</title>
        <authorList>
            <person name="Parey E."/>
            <person name="Louis A."/>
            <person name="Montfort J."/>
            <person name="Bouchez O."/>
            <person name="Roques C."/>
            <person name="Iampietro C."/>
            <person name="Lluch J."/>
            <person name="Castinel A."/>
            <person name="Donnadieu C."/>
            <person name="Desvignes T."/>
            <person name="Floi Bucao C."/>
            <person name="Jouanno E."/>
            <person name="Wen M."/>
            <person name="Mejri S."/>
            <person name="Dirks R."/>
            <person name="Jansen H."/>
            <person name="Henkel C."/>
            <person name="Chen W.J."/>
            <person name="Zahm M."/>
            <person name="Cabau C."/>
            <person name="Klopp C."/>
            <person name="Thompson A.W."/>
            <person name="Robinson-Rechavi M."/>
            <person name="Braasch I."/>
            <person name="Lecointre G."/>
            <person name="Bobe J."/>
            <person name="Postlethwait J.H."/>
            <person name="Berthelot C."/>
            <person name="Roest Crollius H."/>
            <person name="Guiguen Y."/>
        </authorList>
    </citation>
    <scope>NUCLEOTIDE SEQUENCE</scope>
    <source>
        <strain evidence="2">WJC10195</strain>
    </source>
</reference>
<evidence type="ECO:0000256" key="1">
    <source>
        <dbReference type="SAM" id="MobiDB-lite"/>
    </source>
</evidence>
<feature type="region of interest" description="Disordered" evidence="1">
    <location>
        <begin position="1"/>
        <end position="80"/>
    </location>
</feature>
<feature type="compositionally biased region" description="Basic and acidic residues" evidence="1">
    <location>
        <begin position="16"/>
        <end position="30"/>
    </location>
</feature>
<dbReference type="AlphaFoldDB" id="A0A9Q1IZN7"/>
<keyword evidence="3" id="KW-1185">Reference proteome</keyword>
<gene>
    <name evidence="2" type="ORF">SKAU_G00169610</name>
</gene>
<accession>A0A9Q1IZN7</accession>
<protein>
    <submittedName>
        <fullName evidence="2">Uncharacterized protein</fullName>
    </submittedName>
</protein>
<comment type="caution">
    <text evidence="2">The sequence shown here is derived from an EMBL/GenBank/DDBJ whole genome shotgun (WGS) entry which is preliminary data.</text>
</comment>
<dbReference type="Proteomes" id="UP001152622">
    <property type="component" value="Chromosome 5"/>
</dbReference>
<evidence type="ECO:0000313" key="2">
    <source>
        <dbReference type="EMBL" id="KAJ8360436.1"/>
    </source>
</evidence>
<sequence length="80" mass="8839">MKTQGGREGTVGTIPHSDHRWTTRKPRVEHSGTSLEDSITATTAYDQRSTRQHASPAPGSTAKRKPASRHYSVSLIKVFH</sequence>